<reference evidence="2 3" key="1">
    <citation type="submission" date="2018-12" db="EMBL/GenBank/DDBJ databases">
        <authorList>
            <consortium name="Pathogen Informatics"/>
        </authorList>
    </citation>
    <scope>NUCLEOTIDE SEQUENCE [LARGE SCALE GENOMIC DNA]</scope>
    <source>
        <strain evidence="2 3">NCTC10036</strain>
    </source>
</reference>
<evidence type="ECO:0000313" key="2">
    <source>
        <dbReference type="EMBL" id="VEI61984.1"/>
    </source>
</evidence>
<sequence length="474" mass="52306">MRLIALSTEDLEPYQFSRIFNPGSARYVLEAKYLFGASSLPSICRRYPVSRCEIFGVGVSQYREDRQIKKQVLAELDAGQLLAIDDDCFGWSPARHLFFIDQSGRLAQYPAILPPLYPTQRIIQRYEAMVARYRVRPPATVLPPSYRPQQKAPAVAAAATAVAVRRDPLAAMRAMSKRERWQARQNLIGRGRRSIYPDARIAATRLGENNIAVEKAKLAQNVYGVDGRPINALETMPNVPEGWRDISNNKNALDRLRLWPELLYDHADNPDFFARVYAPDPTVFGNAMAPTVVFRGTRMEKLVDWKNNLGQGVSFHSDYYKKSVSIGSKLEDFTGQVAIAGHSLGGGLASAAAVASGKPAWTFNAAGLNAGTVEKYGGTAIGDGSKIAAYRVQGEVLTRLQEFHLLEDLKSVNYDIPLLMVKHQLSTLLPSAAGNAKWLPGGEGGAIDKHGMQQVIDSLEQQKEADMTTITSRL</sequence>
<dbReference type="AlphaFoldDB" id="A0A3S5AEK3"/>
<evidence type="ECO:0000313" key="3">
    <source>
        <dbReference type="Proteomes" id="UP000281904"/>
    </source>
</evidence>
<gene>
    <name evidence="2" type="ORF">NCTC10036_00858</name>
</gene>
<dbReference type="InterPro" id="IPR029058">
    <property type="entry name" value="AB_hydrolase_fold"/>
</dbReference>
<protein>
    <recommendedName>
        <fullName evidence="1">DUF8093 domain-containing protein</fullName>
    </recommendedName>
</protein>
<dbReference type="Proteomes" id="UP000281904">
    <property type="component" value="Chromosome"/>
</dbReference>
<evidence type="ECO:0000259" key="1">
    <source>
        <dbReference type="Pfam" id="PF26362"/>
    </source>
</evidence>
<dbReference type="SUPFAM" id="SSF53474">
    <property type="entry name" value="alpha/beta-Hydrolases"/>
    <property type="match status" value="1"/>
</dbReference>
<dbReference type="Pfam" id="PF26363">
    <property type="entry name" value="Phospholipase-like"/>
    <property type="match status" value="1"/>
</dbReference>
<dbReference type="InterPro" id="IPR058406">
    <property type="entry name" value="DUF8093"/>
</dbReference>
<accession>A0A3S5AEK3</accession>
<name>A0A3S5AEK3_SERRU</name>
<organism evidence="2 3">
    <name type="scientific">Serratia rubidaea</name>
    <name type="common">Serratia marinorubra</name>
    <dbReference type="NCBI Taxonomy" id="61652"/>
    <lineage>
        <taxon>Bacteria</taxon>
        <taxon>Pseudomonadati</taxon>
        <taxon>Pseudomonadota</taxon>
        <taxon>Gammaproteobacteria</taxon>
        <taxon>Enterobacterales</taxon>
        <taxon>Yersiniaceae</taxon>
        <taxon>Serratia</taxon>
    </lineage>
</organism>
<dbReference type="RefSeq" id="WP_126530628.1">
    <property type="nucleotide sequence ID" value="NZ_LR134493.1"/>
</dbReference>
<proteinExistence type="predicted"/>
<dbReference type="EMBL" id="LR134493">
    <property type="protein sequence ID" value="VEI61984.1"/>
    <property type="molecule type" value="Genomic_DNA"/>
</dbReference>
<dbReference type="Pfam" id="PF26362">
    <property type="entry name" value="DUF8093"/>
    <property type="match status" value="1"/>
</dbReference>
<feature type="domain" description="DUF8093" evidence="1">
    <location>
        <begin position="1"/>
        <end position="141"/>
    </location>
</feature>